<dbReference type="Proteomes" id="UP000281708">
    <property type="component" value="Unassembled WGS sequence"/>
</dbReference>
<reference evidence="1 2" key="1">
    <citation type="submission" date="2018-10" db="EMBL/GenBank/DDBJ databases">
        <title>Marmoricola sp. 4Q3S-7 whole genome shotgun sequence.</title>
        <authorList>
            <person name="Li F."/>
        </authorList>
    </citation>
    <scope>NUCLEOTIDE SEQUENCE [LARGE SCALE GENOMIC DNA]</scope>
    <source>
        <strain evidence="1 2">4Q3S-7</strain>
    </source>
</reference>
<organism evidence="1 2">
    <name type="scientific">Nocardioides mangrovicus</name>
    <dbReference type="NCBI Taxonomy" id="2478913"/>
    <lineage>
        <taxon>Bacteria</taxon>
        <taxon>Bacillati</taxon>
        <taxon>Actinomycetota</taxon>
        <taxon>Actinomycetes</taxon>
        <taxon>Propionibacteriales</taxon>
        <taxon>Nocardioidaceae</taxon>
        <taxon>Nocardioides</taxon>
    </lineage>
</organism>
<evidence type="ECO:0000313" key="1">
    <source>
        <dbReference type="EMBL" id="RLV51040.1"/>
    </source>
</evidence>
<dbReference type="SUPFAM" id="SSF51735">
    <property type="entry name" value="NAD(P)-binding Rossmann-fold domains"/>
    <property type="match status" value="1"/>
</dbReference>
<dbReference type="EMBL" id="RDBE01000001">
    <property type="protein sequence ID" value="RLV51040.1"/>
    <property type="molecule type" value="Genomic_DNA"/>
</dbReference>
<dbReference type="InterPro" id="IPR036291">
    <property type="entry name" value="NAD(P)-bd_dom_sf"/>
</dbReference>
<dbReference type="PANTHER" id="PTHR43677">
    <property type="entry name" value="SHORT-CHAIN DEHYDROGENASE/REDUCTASE"/>
    <property type="match status" value="1"/>
</dbReference>
<dbReference type="GO" id="GO:0016491">
    <property type="term" value="F:oxidoreductase activity"/>
    <property type="evidence" value="ECO:0007669"/>
    <property type="project" value="TreeGrafter"/>
</dbReference>
<dbReference type="InterPro" id="IPR051397">
    <property type="entry name" value="Zn-ADH-like_protein"/>
</dbReference>
<comment type="caution">
    <text evidence="1">The sequence shown here is derived from an EMBL/GenBank/DDBJ whole genome shotgun (WGS) entry which is preliminary data.</text>
</comment>
<evidence type="ECO:0000313" key="2">
    <source>
        <dbReference type="Proteomes" id="UP000281708"/>
    </source>
</evidence>
<gene>
    <name evidence="1" type="ORF">D9V37_03725</name>
</gene>
<dbReference type="Gene3D" id="3.90.180.10">
    <property type="entry name" value="Medium-chain alcohol dehydrogenases, catalytic domain"/>
    <property type="match status" value="1"/>
</dbReference>
<proteinExistence type="predicted"/>
<name>A0A3L8P6K8_9ACTN</name>
<protein>
    <submittedName>
        <fullName evidence="1">Zinc-binding alcohol dehydrogenase family protein</fullName>
    </submittedName>
</protein>
<sequence>MRAAVITGPGAIPTCREFPEPEADQHRQVRSLVGAGLHQVVRSLAAGRHYGSHGVYPAGIGVDAVAQDADGGLVYTGWPAAPWGTVAERLATPLGLPLPADVDPLAVAAGLNPGMAGWVPLAARADELAAASSTLGTVVVLGATGAAGRMALQSAAALGASHVVAVGRDAARLEQLDGPDVTTVRLTDPESDAQAIAAALEGHAPSILLDFVWGPVAEAAFTALGRTGLAEDEADLTYVQIGSLAGATAALPSTLLRSRRIRVIGSGAGSISTEQLVATLPQLMALIADGTVSVSYRAFGLAEVDRAWQYEGPERVVIVP</sequence>
<dbReference type="RefSeq" id="WP_121804720.1">
    <property type="nucleotide sequence ID" value="NZ_RDBE01000001.1"/>
</dbReference>
<dbReference type="OrthoDB" id="9787435at2"/>
<dbReference type="PANTHER" id="PTHR43677:SF11">
    <property type="entry name" value="ZINC-CONTAINING ALCOHOL DEHYDROGENASE"/>
    <property type="match status" value="1"/>
</dbReference>
<accession>A0A3L8P6K8</accession>
<dbReference type="AlphaFoldDB" id="A0A3L8P6K8"/>
<keyword evidence="2" id="KW-1185">Reference proteome</keyword>